<keyword evidence="2" id="KW-0479">Metal-binding</keyword>
<dbReference type="InterPro" id="IPR015655">
    <property type="entry name" value="PP2C"/>
</dbReference>
<protein>
    <recommendedName>
        <fullName evidence="6">PPM-type phosphatase domain-containing protein</fullName>
    </recommendedName>
</protein>
<reference evidence="7" key="1">
    <citation type="submission" date="2021-01" db="EMBL/GenBank/DDBJ databases">
        <authorList>
            <person name="Corre E."/>
            <person name="Pelletier E."/>
            <person name="Niang G."/>
            <person name="Scheremetjew M."/>
            <person name="Finn R."/>
            <person name="Kale V."/>
            <person name="Holt S."/>
            <person name="Cochrane G."/>
            <person name="Meng A."/>
            <person name="Brown T."/>
            <person name="Cohen L."/>
        </authorList>
    </citation>
    <scope>NUCLEOTIDE SEQUENCE</scope>
    <source>
        <strain evidence="7">NY070348D</strain>
    </source>
</reference>
<dbReference type="InterPro" id="IPR036457">
    <property type="entry name" value="PPM-type-like_dom_sf"/>
</dbReference>
<dbReference type="GO" id="GO:0004722">
    <property type="term" value="F:protein serine/threonine phosphatase activity"/>
    <property type="evidence" value="ECO:0007669"/>
    <property type="project" value="InterPro"/>
</dbReference>
<dbReference type="EMBL" id="HBHK01009195">
    <property type="protein sequence ID" value="CAD9677186.1"/>
    <property type="molecule type" value="Transcribed_RNA"/>
</dbReference>
<dbReference type="CDD" id="cd00143">
    <property type="entry name" value="PP2Cc"/>
    <property type="match status" value="1"/>
</dbReference>
<dbReference type="InterPro" id="IPR001932">
    <property type="entry name" value="PPM-type_phosphatase-like_dom"/>
</dbReference>
<dbReference type="AlphaFoldDB" id="A0A7S2WAS5"/>
<sequence length="240" mass="26223">MEDAHIIADGFGDVATQGLFAVFDGHGGRGVVDYLYKCFEKNFLAELLHEQDKRPVSEAFTSAYLITDIETSKEGLTISGSTAVTCLLRVEDGSKVLYTANVGDSRAVLCRGDGTAERLTYDHKASDESEMKRIEDAGGFILRKRVLGILSVSRSFGDHAMKKFVLARPYTSRVLVGENDPFVIIACDGVWDVLSDQEAVEFIKKAVSDGANMDDLSKMLVQEALNRGSTDNVTALVVHF</sequence>
<dbReference type="GO" id="GO:0046872">
    <property type="term" value="F:metal ion binding"/>
    <property type="evidence" value="ECO:0007669"/>
    <property type="project" value="UniProtKB-KW"/>
</dbReference>
<evidence type="ECO:0000256" key="5">
    <source>
        <dbReference type="RuleBase" id="RU003465"/>
    </source>
</evidence>
<accession>A0A7S2WAS5</accession>
<dbReference type="InterPro" id="IPR000222">
    <property type="entry name" value="PP2C_BS"/>
</dbReference>
<evidence type="ECO:0000256" key="1">
    <source>
        <dbReference type="ARBA" id="ARBA00004170"/>
    </source>
</evidence>
<dbReference type="SUPFAM" id="SSF81606">
    <property type="entry name" value="PP2C-like"/>
    <property type="match status" value="1"/>
</dbReference>
<proteinExistence type="inferred from homology"/>
<evidence type="ECO:0000256" key="4">
    <source>
        <dbReference type="ARBA" id="ARBA00022912"/>
    </source>
</evidence>
<dbReference type="Pfam" id="PF00481">
    <property type="entry name" value="PP2C"/>
    <property type="match status" value="1"/>
</dbReference>
<feature type="domain" description="PPM-type phosphatase" evidence="6">
    <location>
        <begin position="1"/>
        <end position="240"/>
    </location>
</feature>
<name>A0A7S2WAS5_9STRA</name>
<comment type="similarity">
    <text evidence="5">Belongs to the PP2C family.</text>
</comment>
<dbReference type="Gene3D" id="3.60.40.10">
    <property type="entry name" value="PPM-type phosphatase domain"/>
    <property type="match status" value="1"/>
</dbReference>
<dbReference type="PROSITE" id="PS01032">
    <property type="entry name" value="PPM_1"/>
    <property type="match status" value="1"/>
</dbReference>
<evidence type="ECO:0000256" key="2">
    <source>
        <dbReference type="ARBA" id="ARBA00022723"/>
    </source>
</evidence>
<evidence type="ECO:0000259" key="6">
    <source>
        <dbReference type="PROSITE" id="PS51746"/>
    </source>
</evidence>
<dbReference type="PROSITE" id="PS51746">
    <property type="entry name" value="PPM_2"/>
    <property type="match status" value="1"/>
</dbReference>
<dbReference type="PANTHER" id="PTHR47992">
    <property type="entry name" value="PROTEIN PHOSPHATASE"/>
    <property type="match status" value="1"/>
</dbReference>
<evidence type="ECO:0000256" key="3">
    <source>
        <dbReference type="ARBA" id="ARBA00022801"/>
    </source>
</evidence>
<evidence type="ECO:0000313" key="7">
    <source>
        <dbReference type="EMBL" id="CAD9677186.1"/>
    </source>
</evidence>
<keyword evidence="4 5" id="KW-0904">Protein phosphatase</keyword>
<dbReference type="SMART" id="SM00332">
    <property type="entry name" value="PP2Cc"/>
    <property type="match status" value="1"/>
</dbReference>
<keyword evidence="3 5" id="KW-0378">Hydrolase</keyword>
<dbReference type="GO" id="GO:0016020">
    <property type="term" value="C:membrane"/>
    <property type="evidence" value="ECO:0007669"/>
    <property type="project" value="UniProtKB-SubCell"/>
</dbReference>
<organism evidence="7">
    <name type="scientific">Mucochytrium quahogii</name>
    <dbReference type="NCBI Taxonomy" id="96639"/>
    <lineage>
        <taxon>Eukaryota</taxon>
        <taxon>Sar</taxon>
        <taxon>Stramenopiles</taxon>
        <taxon>Bigyra</taxon>
        <taxon>Labyrinthulomycetes</taxon>
        <taxon>Thraustochytrida</taxon>
        <taxon>Thraustochytriidae</taxon>
        <taxon>Mucochytrium</taxon>
    </lineage>
</organism>
<comment type="subcellular location">
    <subcellularLocation>
        <location evidence="1">Membrane</location>
        <topology evidence="1">Peripheral membrane protein</topology>
    </subcellularLocation>
</comment>
<gene>
    <name evidence="7" type="ORF">QSP1433_LOCUS5695</name>
</gene>